<dbReference type="InterPro" id="IPR035398">
    <property type="entry name" value="Bac_rhamnosid_C"/>
</dbReference>
<sequence length="922" mass="103298">MSATQQQAASNLLVEGHPKPLNVHRLTPRLSWHANVQQQAAYQIQAASSTEQLLSGQADLWDSGKVLQRRSLNISYQGKPLTTNQNIYWRVRVWAKGSQVAQQWSDIQHWQMGLLTNSDWQAKWLQVQNPVTTALTPEVKQWIKFAGTTESVEGGHLTRAVQQLEKQATASLFRHQFRIDKVIASAKLHSTAGGYYEIFVNGRQVKDRLLDPGQTDFDKRILYNSDDVSALLENGNNSIAVHLGSGWYNEEIAFSGPKRKLSYGQPTFIAQLDVTFTDGSTQQIITNEEWRSHPSAIVKEGIFSGEFYDANQAVPDWNAINKPANYADWQPVKVLQQWPTEVLEPQLLPPVRAQQSIKPVKILNPKPDVWVFDFGQNFTGIPTLDLAVLNLTAKQAVYLRYAEWADSAGNISQLSSGGWATKLNAVDAYLASATPQNFSSEPSATKNNWTAKFTWRGFRYVEITGLKNPPNLDVISARLVRSDVKRVGHFESSDPLLNRIHQTALWSYESNLISLPLDCPNREKAGWTGDAHATLITGNYNFNMDTFWQKYLGDFKTARHIAPAVVPGKRTTGKKLDWAVAEVFIAWEHYRHHGDQQLLAEQYQSLLEYMDFGESQLSNYLLKKGYGDWCDPVVAPGTPRVKGRGVPQHTSTTVTSSALFARAADLMSRIAKTLAKPADEQRFARLFENIRSHFHQILFNEKTGHYGSQTADAMALRFNLTPEHLKQGVADALNHDVSETWRGHSSVGALGQTWLYRALSDYGHADTAFHIFKAKGYPGFSYLFDEINGTTLWERKGSFDPALGKAPDRSLNHPFHGGYDGWFYEGLGGIRPLDNSVGYQDFALAPVFPKALSAVSVSHVTGYGEIKSEWQRYGDLIHWQVSIPQNSTAEITLPGGKRQLYLGGQYSFEIKLADESPDSKGI</sequence>
<feature type="domain" description="Alpha-L-rhamnosidase C-terminal" evidence="7">
    <location>
        <begin position="829"/>
        <end position="900"/>
    </location>
</feature>
<dbReference type="Gene3D" id="1.50.10.10">
    <property type="match status" value="1"/>
</dbReference>
<feature type="domain" description="Bacterial alpha-L-rhamnosidase N-terminal" evidence="5">
    <location>
        <begin position="182"/>
        <end position="354"/>
    </location>
</feature>
<dbReference type="Proteomes" id="UP000037600">
    <property type="component" value="Unassembled WGS sequence"/>
</dbReference>
<dbReference type="PATRIC" id="fig|1513271.3.peg.2289"/>
<dbReference type="EC" id="3.2.1.40" evidence="2"/>
<evidence type="ECO:0000313" key="9">
    <source>
        <dbReference type="Proteomes" id="UP000037600"/>
    </source>
</evidence>
<dbReference type="PANTHER" id="PTHR33307">
    <property type="entry name" value="ALPHA-RHAMNOSIDASE (EUROFUNG)"/>
    <property type="match status" value="1"/>
</dbReference>
<dbReference type="Gene3D" id="2.60.40.10">
    <property type="entry name" value="Immunoglobulins"/>
    <property type="match status" value="1"/>
</dbReference>
<dbReference type="PANTHER" id="PTHR33307:SF6">
    <property type="entry name" value="ALPHA-RHAMNOSIDASE (EUROFUNG)-RELATED"/>
    <property type="match status" value="1"/>
</dbReference>
<dbReference type="InterPro" id="IPR013737">
    <property type="entry name" value="Bac_rhamnosid_N"/>
</dbReference>
<evidence type="ECO:0000259" key="6">
    <source>
        <dbReference type="Pfam" id="PF17389"/>
    </source>
</evidence>
<dbReference type="Gene3D" id="2.60.120.260">
    <property type="entry name" value="Galactose-binding domain-like"/>
    <property type="match status" value="2"/>
</dbReference>
<dbReference type="InterPro" id="IPR016007">
    <property type="entry name" value="Alpha_rhamnosid"/>
</dbReference>
<dbReference type="InterPro" id="IPR012341">
    <property type="entry name" value="6hp_glycosidase-like_sf"/>
</dbReference>
<dbReference type="Pfam" id="PF25788">
    <property type="entry name" value="Ig_Rha78A_N"/>
    <property type="match status" value="1"/>
</dbReference>
<reference evidence="8 9" key="1">
    <citation type="submission" date="2015-04" db="EMBL/GenBank/DDBJ databases">
        <title>Draft Genome Sequence of the Novel Agar-Digesting Marine Bacterium Q1.</title>
        <authorList>
            <person name="Li Y."/>
            <person name="Li D."/>
            <person name="Chen G."/>
            <person name="Du Z."/>
        </authorList>
    </citation>
    <scope>NUCLEOTIDE SEQUENCE [LARGE SCALE GENOMIC DNA]</scope>
    <source>
        <strain evidence="8 9">Q1</strain>
    </source>
</reference>
<dbReference type="InterPro" id="IPR008902">
    <property type="entry name" value="Rhamnosid_concanavalin"/>
</dbReference>
<organism evidence="8 9">
    <name type="scientific">Catenovulum maritimum</name>
    <dbReference type="NCBI Taxonomy" id="1513271"/>
    <lineage>
        <taxon>Bacteria</taxon>
        <taxon>Pseudomonadati</taxon>
        <taxon>Pseudomonadota</taxon>
        <taxon>Gammaproteobacteria</taxon>
        <taxon>Alteromonadales</taxon>
        <taxon>Alteromonadaceae</taxon>
        <taxon>Catenovulum</taxon>
    </lineage>
</organism>
<evidence type="ECO:0000259" key="4">
    <source>
        <dbReference type="Pfam" id="PF05592"/>
    </source>
</evidence>
<evidence type="ECO:0000256" key="2">
    <source>
        <dbReference type="ARBA" id="ARBA00012652"/>
    </source>
</evidence>
<gene>
    <name evidence="8" type="ORF">XM47_11235</name>
</gene>
<proteinExistence type="predicted"/>
<dbReference type="Pfam" id="PF05592">
    <property type="entry name" value="Bac_rhamnosid"/>
    <property type="match status" value="1"/>
</dbReference>
<dbReference type="AlphaFoldDB" id="A0A0J8GUX4"/>
<keyword evidence="3" id="KW-0378">Hydrolase</keyword>
<feature type="domain" description="Alpha-L-rhamnosidase concanavalin-like" evidence="4">
    <location>
        <begin position="366"/>
        <end position="480"/>
    </location>
</feature>
<dbReference type="EMBL" id="LAZL01000016">
    <property type="protein sequence ID" value="KMT65094.1"/>
    <property type="molecule type" value="Genomic_DNA"/>
</dbReference>
<dbReference type="GO" id="GO:0030596">
    <property type="term" value="F:alpha-L-rhamnosidase activity"/>
    <property type="evidence" value="ECO:0007669"/>
    <property type="project" value="UniProtKB-EC"/>
</dbReference>
<keyword evidence="9" id="KW-1185">Reference proteome</keyword>
<evidence type="ECO:0000256" key="1">
    <source>
        <dbReference type="ARBA" id="ARBA00001445"/>
    </source>
</evidence>
<evidence type="ECO:0000256" key="3">
    <source>
        <dbReference type="ARBA" id="ARBA00022801"/>
    </source>
</evidence>
<dbReference type="PIRSF" id="PIRSF010631">
    <property type="entry name" value="A-rhamnsds"/>
    <property type="match status" value="1"/>
</dbReference>
<name>A0A0J8GUX4_9ALTE</name>
<dbReference type="InterPro" id="IPR008928">
    <property type="entry name" value="6-hairpin_glycosidase_sf"/>
</dbReference>
<dbReference type="Gene3D" id="2.60.420.10">
    <property type="entry name" value="Maltose phosphorylase, domain 3"/>
    <property type="match status" value="1"/>
</dbReference>
<comment type="caution">
    <text evidence="8">The sequence shown here is derived from an EMBL/GenBank/DDBJ whole genome shotgun (WGS) entry which is preliminary data.</text>
</comment>
<accession>A0A0J8GUX4</accession>
<evidence type="ECO:0000313" key="8">
    <source>
        <dbReference type="EMBL" id="KMT65094.1"/>
    </source>
</evidence>
<dbReference type="InterPro" id="IPR013783">
    <property type="entry name" value="Ig-like_fold"/>
</dbReference>
<feature type="domain" description="Alpha-L-rhamnosidase six-hairpin glycosidase" evidence="6">
    <location>
        <begin position="486"/>
        <end position="826"/>
    </location>
</feature>
<protein>
    <recommendedName>
        <fullName evidence="2">alpha-L-rhamnosidase</fullName>
        <ecNumber evidence="2">3.2.1.40</ecNumber>
    </recommendedName>
</protein>
<dbReference type="Pfam" id="PF17390">
    <property type="entry name" value="Bac_rhamnosid_C"/>
    <property type="match status" value="1"/>
</dbReference>
<dbReference type="STRING" id="1513271.XM47_11235"/>
<dbReference type="Pfam" id="PF17389">
    <property type="entry name" value="Bac_rhamnosid6H"/>
    <property type="match status" value="1"/>
</dbReference>
<evidence type="ECO:0000259" key="7">
    <source>
        <dbReference type="Pfam" id="PF17390"/>
    </source>
</evidence>
<comment type="catalytic activity">
    <reaction evidence="1">
        <text>Hydrolysis of terminal non-reducing alpha-L-rhamnose residues in alpha-L-rhamnosides.</text>
        <dbReference type="EC" id="3.2.1.40"/>
    </reaction>
</comment>
<dbReference type="SUPFAM" id="SSF48208">
    <property type="entry name" value="Six-hairpin glycosidases"/>
    <property type="match status" value="1"/>
</dbReference>
<dbReference type="GO" id="GO:0005975">
    <property type="term" value="P:carbohydrate metabolic process"/>
    <property type="evidence" value="ECO:0007669"/>
    <property type="project" value="InterPro"/>
</dbReference>
<evidence type="ECO:0000259" key="5">
    <source>
        <dbReference type="Pfam" id="PF08531"/>
    </source>
</evidence>
<dbReference type="Pfam" id="PF08531">
    <property type="entry name" value="Bac_rhamnosid_N"/>
    <property type="match status" value="1"/>
</dbReference>
<dbReference type="InterPro" id="IPR035396">
    <property type="entry name" value="Bac_rhamnosid6H"/>
</dbReference>